<comment type="caution">
    <text evidence="7">The sequence shown here is derived from an EMBL/GenBank/DDBJ whole genome shotgun (WGS) entry which is preliminary data.</text>
</comment>
<keyword evidence="8" id="KW-1185">Reference proteome</keyword>
<dbReference type="InterPro" id="IPR056150">
    <property type="entry name" value="WD40_CDC20-Fz"/>
</dbReference>
<dbReference type="GO" id="GO:1905786">
    <property type="term" value="P:positive regulation of anaphase-promoting complex-dependent catabolic process"/>
    <property type="evidence" value="ECO:0007669"/>
    <property type="project" value="TreeGrafter"/>
</dbReference>
<dbReference type="GO" id="GO:0031145">
    <property type="term" value="P:anaphase-promoting complex-dependent catabolic process"/>
    <property type="evidence" value="ECO:0007669"/>
    <property type="project" value="TreeGrafter"/>
</dbReference>
<evidence type="ECO:0000313" key="8">
    <source>
        <dbReference type="Proteomes" id="UP000789595"/>
    </source>
</evidence>
<keyword evidence="2 4" id="KW-0853">WD repeat</keyword>
<dbReference type="InterPro" id="IPR001680">
    <property type="entry name" value="WD40_rpt"/>
</dbReference>
<dbReference type="Proteomes" id="UP000789595">
    <property type="component" value="Unassembled WGS sequence"/>
</dbReference>
<feature type="domain" description="CDC20/Fizzy WD40" evidence="6">
    <location>
        <begin position="185"/>
        <end position="496"/>
    </location>
</feature>
<dbReference type="PROSITE" id="PS50294">
    <property type="entry name" value="WD_REPEATS_REGION"/>
    <property type="match status" value="1"/>
</dbReference>
<dbReference type="PROSITE" id="PS50082">
    <property type="entry name" value="WD_REPEATS_2"/>
    <property type="match status" value="1"/>
</dbReference>
<dbReference type="GO" id="GO:0005680">
    <property type="term" value="C:anaphase-promoting complex"/>
    <property type="evidence" value="ECO:0007669"/>
    <property type="project" value="TreeGrafter"/>
</dbReference>
<dbReference type="SMART" id="SM00320">
    <property type="entry name" value="WD40"/>
    <property type="match status" value="6"/>
</dbReference>
<reference evidence="7" key="1">
    <citation type="submission" date="2021-11" db="EMBL/GenBank/DDBJ databases">
        <authorList>
            <consortium name="Genoscope - CEA"/>
            <person name="William W."/>
        </authorList>
    </citation>
    <scope>NUCLEOTIDE SEQUENCE</scope>
</reference>
<dbReference type="InterPro" id="IPR019775">
    <property type="entry name" value="WD40_repeat_CS"/>
</dbReference>
<dbReference type="EMBL" id="CAKKNE010000004">
    <property type="protein sequence ID" value="CAH0373135.1"/>
    <property type="molecule type" value="Genomic_DNA"/>
</dbReference>
<feature type="repeat" description="WD" evidence="4">
    <location>
        <begin position="320"/>
        <end position="354"/>
    </location>
</feature>
<evidence type="ECO:0000256" key="4">
    <source>
        <dbReference type="PROSITE-ProRule" id="PRU00221"/>
    </source>
</evidence>
<gene>
    <name evidence="7" type="ORF">PECAL_4P03100</name>
</gene>
<organism evidence="7 8">
    <name type="scientific">Pelagomonas calceolata</name>
    <dbReference type="NCBI Taxonomy" id="35677"/>
    <lineage>
        <taxon>Eukaryota</taxon>
        <taxon>Sar</taxon>
        <taxon>Stramenopiles</taxon>
        <taxon>Ochrophyta</taxon>
        <taxon>Pelagophyceae</taxon>
        <taxon>Pelagomonadales</taxon>
        <taxon>Pelagomonadaceae</taxon>
        <taxon>Pelagomonas</taxon>
    </lineage>
</organism>
<protein>
    <recommendedName>
        <fullName evidence="6">CDC20/Fizzy WD40 domain-containing protein</fullName>
    </recommendedName>
</protein>
<accession>A0A8J2X052</accession>
<sequence length="741" mass="80118">MPPPPARTPAAAALPRRGVRQPPAVTPDVTTEPPSRGTPPPSPAATPAASTDALPPPPALTSAPAPRGVKRPRAADASNGRKRPRAVTPRDRFVGSRLDDAGEAYRAHTALALAPKTGAQPVLNASLRSSLLPRRTGTRFLSFGSDRAAAPETDSAAAERTLAVARSATSTTATRWQGMRFERCLDIPDVRDDFYSQLVDWSSRGDRLAVALGTSMYVTNAIAPGRGLQTEVWEYPSSIDVASVAWAPGSNHVAVGYTDGLINIVDVATGVEVRKFEFDHNEHVGALHWNPLTRCLTSGSRDKCICDFDVRAPSATTTYRLGHDGEVCGLRWRDDGNLLASGGNDNALLIWDLRRATSPCHAMPRGHRAAVKALAWSPTRRDVLASGGGTACKRIRLWNSVSGASLASCHAGGQVTGLAWGPQGTPELVASTGFDQPGIRAYSWSMAVGGRLDCVATLGRPAIPRTQIGERWLGLVASPDRTRVAATCMGETILIWKLFDTPSRRKGAFANLRRDVRRWDGVFGGGPGQDELFGRLDVESRATAELGAETMRDGIHTWLGSHPQVVLLDKDNKPFSCEDPKAAVAEILAMPKSGALAFSSYNGSEELYKDWARQARGRARRSYGGGHFGHRSLAGSFKDHINKTYGYKGMFLDMAVNAYGDRLSLKTLGQLVDAKFFQTDHILSTLCDDPENFFLMPAPLNVRFNIQSYQDFKRTFCGPGWAAAVFFVEKAIALQRQYGNY</sequence>
<dbReference type="OrthoDB" id="10263272at2759"/>
<evidence type="ECO:0000256" key="2">
    <source>
        <dbReference type="ARBA" id="ARBA00022574"/>
    </source>
</evidence>
<evidence type="ECO:0000259" key="6">
    <source>
        <dbReference type="Pfam" id="PF24807"/>
    </source>
</evidence>
<dbReference type="InterPro" id="IPR033010">
    <property type="entry name" value="Cdc20/Fizzy"/>
</dbReference>
<dbReference type="SUPFAM" id="SSF50978">
    <property type="entry name" value="WD40 repeat-like"/>
    <property type="match status" value="1"/>
</dbReference>
<dbReference type="GO" id="GO:1990757">
    <property type="term" value="F:ubiquitin ligase activator activity"/>
    <property type="evidence" value="ECO:0007669"/>
    <property type="project" value="TreeGrafter"/>
</dbReference>
<evidence type="ECO:0000256" key="5">
    <source>
        <dbReference type="SAM" id="MobiDB-lite"/>
    </source>
</evidence>
<comment type="similarity">
    <text evidence="1">Belongs to the WD repeat CDC20/Fizzy family.</text>
</comment>
<dbReference type="Gene3D" id="2.130.10.10">
    <property type="entry name" value="YVTN repeat-like/Quinoprotein amine dehydrogenase"/>
    <property type="match status" value="1"/>
</dbReference>
<dbReference type="PANTHER" id="PTHR19918">
    <property type="entry name" value="CELL DIVISION CYCLE 20 CDC20 FIZZY -RELATED"/>
    <property type="match status" value="1"/>
</dbReference>
<dbReference type="PROSITE" id="PS00678">
    <property type="entry name" value="WD_REPEATS_1"/>
    <property type="match status" value="1"/>
</dbReference>
<feature type="region of interest" description="Disordered" evidence="5">
    <location>
        <begin position="1"/>
        <end position="95"/>
    </location>
</feature>
<evidence type="ECO:0000313" key="7">
    <source>
        <dbReference type="EMBL" id="CAH0373135.1"/>
    </source>
</evidence>
<dbReference type="GO" id="GO:0010997">
    <property type="term" value="F:anaphase-promoting complex binding"/>
    <property type="evidence" value="ECO:0007669"/>
    <property type="project" value="InterPro"/>
</dbReference>
<keyword evidence="3" id="KW-0677">Repeat</keyword>
<evidence type="ECO:0000256" key="1">
    <source>
        <dbReference type="ARBA" id="ARBA00006445"/>
    </source>
</evidence>
<dbReference type="InterPro" id="IPR015943">
    <property type="entry name" value="WD40/YVTN_repeat-like_dom_sf"/>
</dbReference>
<evidence type="ECO:0000256" key="3">
    <source>
        <dbReference type="ARBA" id="ARBA00022737"/>
    </source>
</evidence>
<dbReference type="AlphaFoldDB" id="A0A8J2X052"/>
<dbReference type="InterPro" id="IPR036322">
    <property type="entry name" value="WD40_repeat_dom_sf"/>
</dbReference>
<dbReference type="Pfam" id="PF24807">
    <property type="entry name" value="WD40_CDC20-Fz"/>
    <property type="match status" value="1"/>
</dbReference>
<name>A0A8J2X052_9STRA</name>
<proteinExistence type="inferred from homology"/>